<keyword evidence="1" id="KW-0808">Transferase</keyword>
<dbReference type="Proteomes" id="UP000288227">
    <property type="component" value="Unassembled WGS sequence"/>
</dbReference>
<evidence type="ECO:0000313" key="2">
    <source>
        <dbReference type="Proteomes" id="UP000288227"/>
    </source>
</evidence>
<dbReference type="SUPFAM" id="SSF53756">
    <property type="entry name" value="UDP-Glycosyltransferase/glycogen phosphorylase"/>
    <property type="match status" value="1"/>
</dbReference>
<dbReference type="AlphaFoldDB" id="A0A401UAY8"/>
<comment type="caution">
    <text evidence="1">The sequence shown here is derived from an EMBL/GenBank/DDBJ whole genome shotgun (WGS) entry which is preliminary data.</text>
</comment>
<dbReference type="EMBL" id="BHXQ01000004">
    <property type="protein sequence ID" value="GCC52041.1"/>
    <property type="molecule type" value="Genomic_DNA"/>
</dbReference>
<name>A0A401UAY8_9BACT</name>
<dbReference type="Pfam" id="PF13692">
    <property type="entry name" value="Glyco_trans_1_4"/>
    <property type="match status" value="1"/>
</dbReference>
<evidence type="ECO:0000313" key="1">
    <source>
        <dbReference type="EMBL" id="GCC52041.1"/>
    </source>
</evidence>
<sequence length="282" mass="32476">MNYDLVFIHREASPLGPPLFEWIIGKVLKKKIIYDFDDAIWLTDKPKETLLERFVKSRSKVGQICSWSYKISCGNDYLANYAKQFNANVLVNPTTIDTERLKTSTLVKKNPHNENIVIGWTGSHTTLKYLESIANILFRIEQQFVNVSFLVIANREPILNLKNLKFIQWKEETEIEDLSQIDIGLMPLPDDEWTKGKCGFKALQYMSLGIPAVASPVGVNTTIIQHSTNGYLAKTDKEWFETLSELIEKRELRDLLGLRSIKTVEMYYSVNSNKERFLSLFA</sequence>
<keyword evidence="2" id="KW-1185">Reference proteome</keyword>
<accession>A0A401UAY8</accession>
<dbReference type="GO" id="GO:0016740">
    <property type="term" value="F:transferase activity"/>
    <property type="evidence" value="ECO:0007669"/>
    <property type="project" value="UniProtKB-KW"/>
</dbReference>
<dbReference type="CDD" id="cd03801">
    <property type="entry name" value="GT4_PimA-like"/>
    <property type="match status" value="1"/>
</dbReference>
<proteinExistence type="predicted"/>
<reference evidence="1 2" key="1">
    <citation type="submission" date="2018-11" db="EMBL/GenBank/DDBJ databases">
        <title>Chryseotalea sanarue gen. nov., sp., nov., a member of the family Cytophagaceae, isolated from a brackish lake in Hamamatsu Japan.</title>
        <authorList>
            <person name="Maejima Y."/>
            <person name="Iino T."/>
            <person name="Muraguchi Y."/>
            <person name="Fukuda K."/>
            <person name="Ohkuma M."/>
            <person name="Moriuchi R."/>
            <person name="Dohra H."/>
            <person name="Kimbara K."/>
            <person name="Shintani M."/>
        </authorList>
    </citation>
    <scope>NUCLEOTIDE SEQUENCE [LARGE SCALE GENOMIC DNA]</scope>
    <source>
        <strain evidence="1 2">Ys</strain>
    </source>
</reference>
<gene>
    <name evidence="1" type="ORF">SanaruYs_22730</name>
</gene>
<dbReference type="RefSeq" id="WP_246011898.1">
    <property type="nucleotide sequence ID" value="NZ_BHXQ01000004.1"/>
</dbReference>
<protein>
    <submittedName>
        <fullName evidence="1">Glycosyltransferase family 1 protein</fullName>
    </submittedName>
</protein>
<dbReference type="Gene3D" id="3.40.50.2000">
    <property type="entry name" value="Glycogen Phosphorylase B"/>
    <property type="match status" value="1"/>
</dbReference>
<organism evidence="1 2">
    <name type="scientific">Chryseotalea sanaruensis</name>
    <dbReference type="NCBI Taxonomy" id="2482724"/>
    <lineage>
        <taxon>Bacteria</taxon>
        <taxon>Pseudomonadati</taxon>
        <taxon>Bacteroidota</taxon>
        <taxon>Cytophagia</taxon>
        <taxon>Cytophagales</taxon>
        <taxon>Chryseotaleaceae</taxon>
        <taxon>Chryseotalea</taxon>
    </lineage>
</organism>